<name>A0A645B664_9ZZZZ</name>
<evidence type="ECO:0000313" key="2">
    <source>
        <dbReference type="EMBL" id="MPM60897.1"/>
    </source>
</evidence>
<evidence type="ECO:0000259" key="1">
    <source>
        <dbReference type="Pfam" id="PF02464"/>
    </source>
</evidence>
<dbReference type="InterPro" id="IPR036653">
    <property type="entry name" value="CinA-like_C"/>
</dbReference>
<dbReference type="AlphaFoldDB" id="A0A645B664"/>
<dbReference type="InterPro" id="IPR008136">
    <property type="entry name" value="CinA_C"/>
</dbReference>
<dbReference type="Pfam" id="PF02464">
    <property type="entry name" value="CinA"/>
    <property type="match status" value="1"/>
</dbReference>
<sequence>MEFQEGRLRETLHEVLVADGDQPLEALLGEALRSNNLTVSTAESCTGGSIAHRITLVPGASAYYKGSVVSYDNTVKTSILGVDNKAIEIYGAVSREVVEQMAQNVSEKLKTDCSIAVSGIAGPNGGTFEKPVGTVWICTRMHNEMVTQKYQFGTSREENINRTTNMAILQIIKMLGKYKKVF</sequence>
<comment type="caution">
    <text evidence="2">The sequence shown here is derived from an EMBL/GenBank/DDBJ whole genome shotgun (WGS) entry which is preliminary data.</text>
</comment>
<accession>A0A645B664</accession>
<dbReference type="Gene3D" id="3.90.950.20">
    <property type="entry name" value="CinA-like"/>
    <property type="match status" value="1"/>
</dbReference>
<dbReference type="SUPFAM" id="SSF142433">
    <property type="entry name" value="CinA-like"/>
    <property type="match status" value="1"/>
</dbReference>
<protein>
    <recommendedName>
        <fullName evidence="1">CinA C-terminal domain-containing protein</fullName>
    </recommendedName>
</protein>
<proteinExistence type="predicted"/>
<reference evidence="2" key="1">
    <citation type="submission" date="2019-08" db="EMBL/GenBank/DDBJ databases">
        <authorList>
            <person name="Kucharzyk K."/>
            <person name="Murdoch R.W."/>
            <person name="Higgins S."/>
            <person name="Loffler F."/>
        </authorList>
    </citation>
    <scope>NUCLEOTIDE SEQUENCE</scope>
</reference>
<gene>
    <name evidence="2" type="ORF">SDC9_107751</name>
</gene>
<dbReference type="NCBIfam" id="TIGR00199">
    <property type="entry name" value="PncC_domain"/>
    <property type="match status" value="1"/>
</dbReference>
<feature type="domain" description="CinA C-terminal" evidence="1">
    <location>
        <begin position="22"/>
        <end position="174"/>
    </location>
</feature>
<dbReference type="EMBL" id="VSSQ01018042">
    <property type="protein sequence ID" value="MPM60897.1"/>
    <property type="molecule type" value="Genomic_DNA"/>
</dbReference>
<organism evidence="2">
    <name type="scientific">bioreactor metagenome</name>
    <dbReference type="NCBI Taxonomy" id="1076179"/>
    <lineage>
        <taxon>unclassified sequences</taxon>
        <taxon>metagenomes</taxon>
        <taxon>ecological metagenomes</taxon>
    </lineage>
</organism>